<keyword evidence="4 10" id="KW-1003">Cell membrane</keyword>
<dbReference type="EMBL" id="JBHPBY010000087">
    <property type="protein sequence ID" value="MFC1850265.1"/>
    <property type="molecule type" value="Genomic_DNA"/>
</dbReference>
<accession>A0ABV6YVN2</accession>
<evidence type="ECO:0000256" key="5">
    <source>
        <dbReference type="ARBA" id="ARBA00022597"/>
    </source>
</evidence>
<organism evidence="12 13">
    <name type="scientific">candidate division CSSED10-310 bacterium</name>
    <dbReference type="NCBI Taxonomy" id="2855610"/>
    <lineage>
        <taxon>Bacteria</taxon>
        <taxon>Bacteria division CSSED10-310</taxon>
    </lineage>
</organism>
<comment type="caution">
    <text evidence="12">The sequence shown here is derived from an EMBL/GenBank/DDBJ whole genome shotgun (WGS) entry which is preliminary data.</text>
</comment>
<feature type="transmembrane region" description="Helical" evidence="10">
    <location>
        <begin position="77"/>
        <end position="97"/>
    </location>
</feature>
<keyword evidence="3 10" id="KW-0813">Transport</keyword>
<comment type="similarity">
    <text evidence="2 10">Belongs to the ABC-2 integral membrane protein family.</text>
</comment>
<feature type="transmembrane region" description="Helical" evidence="10">
    <location>
        <begin position="118"/>
        <end position="139"/>
    </location>
</feature>
<protein>
    <recommendedName>
        <fullName evidence="10">Transport permease protein</fullName>
    </recommendedName>
</protein>
<evidence type="ECO:0000256" key="10">
    <source>
        <dbReference type="RuleBase" id="RU361157"/>
    </source>
</evidence>
<keyword evidence="6 10" id="KW-0812">Transmembrane</keyword>
<evidence type="ECO:0000256" key="4">
    <source>
        <dbReference type="ARBA" id="ARBA00022475"/>
    </source>
</evidence>
<evidence type="ECO:0000256" key="1">
    <source>
        <dbReference type="ARBA" id="ARBA00004651"/>
    </source>
</evidence>
<dbReference type="PROSITE" id="PS51012">
    <property type="entry name" value="ABC_TM2"/>
    <property type="match status" value="1"/>
</dbReference>
<evidence type="ECO:0000256" key="2">
    <source>
        <dbReference type="ARBA" id="ARBA00007783"/>
    </source>
</evidence>
<dbReference type="InterPro" id="IPR000412">
    <property type="entry name" value="ABC_2_transport"/>
</dbReference>
<keyword evidence="13" id="KW-1185">Reference proteome</keyword>
<gene>
    <name evidence="12" type="ORF">ACFL27_08745</name>
</gene>
<evidence type="ECO:0000256" key="6">
    <source>
        <dbReference type="ARBA" id="ARBA00022692"/>
    </source>
</evidence>
<dbReference type="Proteomes" id="UP001594351">
    <property type="component" value="Unassembled WGS sequence"/>
</dbReference>
<dbReference type="PANTHER" id="PTHR30413">
    <property type="entry name" value="INNER MEMBRANE TRANSPORT PERMEASE"/>
    <property type="match status" value="1"/>
</dbReference>
<evidence type="ECO:0000313" key="12">
    <source>
        <dbReference type="EMBL" id="MFC1850265.1"/>
    </source>
</evidence>
<evidence type="ECO:0000256" key="3">
    <source>
        <dbReference type="ARBA" id="ARBA00022448"/>
    </source>
</evidence>
<feature type="transmembrane region" description="Helical" evidence="10">
    <location>
        <begin position="246"/>
        <end position="263"/>
    </location>
</feature>
<dbReference type="InterPro" id="IPR013525">
    <property type="entry name" value="ABC2_TM"/>
</dbReference>
<sequence length="274" mass="31857">MKSPPDKITLNALFASFWYQRKLILKLTRREVQARYRGSIFGLFWSLFQPVLMLMIYTFIFSFVFEVRWGKELESRYDFALLLFIGLIVHAFFAECLNRSPRQIHGNIIFVKRIMFPIEIFSWVTICVALFQAAINYLVLQVFFSLVHGTIHWTVLLIPIVFAPLIILTSGICWFLAASGVYFRDINETIQILTLALLFLAPVFYPVSALPPPFRPFIFINPITFIIEQARAVIIWGAMPNWPGLIIYYALALLTAWFGFATFRKFRGRFADVL</sequence>
<name>A0ABV6YVN2_UNCC1</name>
<dbReference type="Pfam" id="PF01061">
    <property type="entry name" value="ABC2_membrane"/>
    <property type="match status" value="1"/>
</dbReference>
<evidence type="ECO:0000256" key="7">
    <source>
        <dbReference type="ARBA" id="ARBA00022903"/>
    </source>
</evidence>
<dbReference type="InterPro" id="IPR047817">
    <property type="entry name" value="ABC2_TM_bact-type"/>
</dbReference>
<feature type="domain" description="ABC transmembrane type-2" evidence="11">
    <location>
        <begin position="41"/>
        <end position="266"/>
    </location>
</feature>
<dbReference type="PANTHER" id="PTHR30413:SF10">
    <property type="entry name" value="CAPSULE POLYSACCHARIDE EXPORT INNER-MEMBRANE PROTEIN CTRC"/>
    <property type="match status" value="1"/>
</dbReference>
<proteinExistence type="inferred from homology"/>
<dbReference type="PRINTS" id="PR00164">
    <property type="entry name" value="ABC2TRNSPORT"/>
</dbReference>
<comment type="subcellular location">
    <subcellularLocation>
        <location evidence="1 10">Cell membrane</location>
        <topology evidence="1 10">Multi-pass membrane protein</topology>
    </subcellularLocation>
</comment>
<evidence type="ECO:0000256" key="9">
    <source>
        <dbReference type="ARBA" id="ARBA00023136"/>
    </source>
</evidence>
<reference evidence="12 13" key="1">
    <citation type="submission" date="2024-09" db="EMBL/GenBank/DDBJ databases">
        <title>Laminarin stimulates single cell rates of sulfate reduction while oxygen inhibits transcriptomic activity in coastal marine sediment.</title>
        <authorList>
            <person name="Lindsay M."/>
            <person name="Orcutt B."/>
            <person name="Emerson D."/>
            <person name="Stepanauskas R."/>
            <person name="D'Angelo T."/>
        </authorList>
    </citation>
    <scope>NUCLEOTIDE SEQUENCE [LARGE SCALE GENOMIC DNA]</scope>
    <source>
        <strain evidence="12">SAG AM-311-K15</strain>
    </source>
</reference>
<evidence type="ECO:0000313" key="13">
    <source>
        <dbReference type="Proteomes" id="UP001594351"/>
    </source>
</evidence>
<feature type="transmembrane region" description="Helical" evidence="10">
    <location>
        <begin position="40"/>
        <end position="65"/>
    </location>
</feature>
<keyword evidence="5" id="KW-0762">Sugar transport</keyword>
<keyword evidence="7" id="KW-0972">Capsule biogenesis/degradation</keyword>
<feature type="transmembrane region" description="Helical" evidence="10">
    <location>
        <begin position="189"/>
        <end position="207"/>
    </location>
</feature>
<evidence type="ECO:0000259" key="11">
    <source>
        <dbReference type="PROSITE" id="PS51012"/>
    </source>
</evidence>
<keyword evidence="9 10" id="KW-0472">Membrane</keyword>
<keyword evidence="8 10" id="KW-1133">Transmembrane helix</keyword>
<feature type="transmembrane region" description="Helical" evidence="10">
    <location>
        <begin position="151"/>
        <end position="177"/>
    </location>
</feature>
<evidence type="ECO:0000256" key="8">
    <source>
        <dbReference type="ARBA" id="ARBA00022989"/>
    </source>
</evidence>